<feature type="region of interest" description="Disordered" evidence="1">
    <location>
        <begin position="282"/>
        <end position="336"/>
    </location>
</feature>
<evidence type="ECO:0000313" key="4">
    <source>
        <dbReference type="EMBL" id="QOS40888.1"/>
    </source>
</evidence>
<feature type="region of interest" description="Disordered" evidence="1">
    <location>
        <begin position="26"/>
        <end position="54"/>
    </location>
</feature>
<feature type="compositionally biased region" description="Low complexity" evidence="1">
    <location>
        <begin position="26"/>
        <end position="35"/>
    </location>
</feature>
<feature type="chain" id="PRO_5036240767" description="Lipoprotein" evidence="2">
    <location>
        <begin position="24"/>
        <end position="336"/>
    </location>
</feature>
<dbReference type="Proteomes" id="UP000593591">
    <property type="component" value="Chromosome"/>
</dbReference>
<evidence type="ECO:0000313" key="6">
    <source>
        <dbReference type="Proteomes" id="UP000593591"/>
    </source>
</evidence>
<evidence type="ECO:0000313" key="3">
    <source>
        <dbReference type="EMBL" id="MBB5219219.1"/>
    </source>
</evidence>
<organism evidence="3 5">
    <name type="scientific">Treponema rectale</name>
    <dbReference type="NCBI Taxonomy" id="744512"/>
    <lineage>
        <taxon>Bacteria</taxon>
        <taxon>Pseudomonadati</taxon>
        <taxon>Spirochaetota</taxon>
        <taxon>Spirochaetia</taxon>
        <taxon>Spirochaetales</taxon>
        <taxon>Treponemataceae</taxon>
        <taxon>Treponema</taxon>
    </lineage>
</organism>
<evidence type="ECO:0000256" key="2">
    <source>
        <dbReference type="SAM" id="SignalP"/>
    </source>
</evidence>
<dbReference type="Proteomes" id="UP000578697">
    <property type="component" value="Unassembled WGS sequence"/>
</dbReference>
<dbReference type="KEGG" id="trc:DYE49_10680"/>
<dbReference type="RefSeq" id="WP_184652636.1">
    <property type="nucleotide sequence ID" value="NZ_JACHFR010000002.1"/>
</dbReference>
<feature type="signal peptide" evidence="2">
    <location>
        <begin position="1"/>
        <end position="23"/>
    </location>
</feature>
<keyword evidence="2" id="KW-0732">Signal</keyword>
<reference evidence="3 5" key="2">
    <citation type="submission" date="2020-08" db="EMBL/GenBank/DDBJ databases">
        <title>Genomic Encyclopedia of Type Strains, Phase IV (KMG-IV): sequencing the most valuable type-strain genomes for metagenomic binning, comparative biology and taxonomic classification.</title>
        <authorList>
            <person name="Goeker M."/>
        </authorList>
    </citation>
    <scope>NUCLEOTIDE SEQUENCE [LARGE SCALE GENOMIC DNA]</scope>
    <source>
        <strain evidence="3 5">DSM 103679</strain>
    </source>
</reference>
<dbReference type="EMBL" id="JACHFR010000002">
    <property type="protein sequence ID" value="MBB5219219.1"/>
    <property type="molecule type" value="Genomic_DNA"/>
</dbReference>
<sequence>MKKVRILALTALAVSALSFIACGSTPEPEAAPVEPVVEEPVETPAVEEPSEDYSDANKALLAKVEESRKAAVAAGVEDADPNGLAAADAILEAQKALADSDSGDMSAVLNDLNDRYLALEAYAKAKAKKDKIDSLDYSGYNKSSYDAGVKILEDLARPESNLVPGAARLKQAQSAEESFDAVLNSAFKALAKEERTAAYEAKKLADSVKASVSRKADYDAAVKNFKDGDSNYVTGNPEGALANYTKAKESFNGLYNDIADKRAKAQAAIEAAKARVQESENVAIEADAQAPLGDGEVEGIEDENARLLEEDDFTAAENSTVEVSSDIAEPVEEANE</sequence>
<gene>
    <name evidence="4" type="ORF">DYE49_10680</name>
    <name evidence="3" type="ORF">HNP77_001588</name>
</gene>
<dbReference type="AlphaFoldDB" id="A0A840S963"/>
<dbReference type="EMBL" id="CP031517">
    <property type="protein sequence ID" value="QOS40888.1"/>
    <property type="molecule type" value="Genomic_DNA"/>
</dbReference>
<evidence type="ECO:0008006" key="7">
    <source>
        <dbReference type="Google" id="ProtNLM"/>
    </source>
</evidence>
<evidence type="ECO:0000256" key="1">
    <source>
        <dbReference type="SAM" id="MobiDB-lite"/>
    </source>
</evidence>
<name>A0A840S963_9SPIR</name>
<keyword evidence="5" id="KW-1185">Reference proteome</keyword>
<proteinExistence type="predicted"/>
<reference evidence="4 6" key="1">
    <citation type="submission" date="2018-08" db="EMBL/GenBank/DDBJ databases">
        <title>The first complete genome of Treponema rectale (CHPAT), a commensal spirochete of the bovine rectum.</title>
        <authorList>
            <person name="Staton G.J."/>
            <person name="Clegg S.R."/>
            <person name="Carter S.D."/>
            <person name="Radford A.D."/>
            <person name="Darby A."/>
            <person name="Hall N."/>
            <person name="Birtles R.J."/>
            <person name="Evans N.J."/>
        </authorList>
    </citation>
    <scope>NUCLEOTIDE SEQUENCE [LARGE SCALE GENOMIC DNA]</scope>
    <source>
        <strain evidence="4 6">CHPA</strain>
    </source>
</reference>
<accession>A0A840S963</accession>
<dbReference type="PROSITE" id="PS51257">
    <property type="entry name" value="PROKAR_LIPOPROTEIN"/>
    <property type="match status" value="1"/>
</dbReference>
<evidence type="ECO:0000313" key="5">
    <source>
        <dbReference type="Proteomes" id="UP000578697"/>
    </source>
</evidence>
<protein>
    <recommendedName>
        <fullName evidence="7">Lipoprotein</fullName>
    </recommendedName>
</protein>